<evidence type="ECO:0000256" key="1">
    <source>
        <dbReference type="ARBA" id="ARBA00004141"/>
    </source>
</evidence>
<organism evidence="8">
    <name type="scientific">Micromonas pusilla (strain CCMP1545)</name>
    <name type="common">Picoplanktonic green alga</name>
    <dbReference type="NCBI Taxonomy" id="564608"/>
    <lineage>
        <taxon>Eukaryota</taxon>
        <taxon>Viridiplantae</taxon>
        <taxon>Chlorophyta</taxon>
        <taxon>Mamiellophyceae</taxon>
        <taxon>Mamiellales</taxon>
        <taxon>Mamiellaceae</taxon>
        <taxon>Micromonas</taxon>
    </lineage>
</organism>
<evidence type="ECO:0000256" key="3">
    <source>
        <dbReference type="ARBA" id="ARBA00022989"/>
    </source>
</evidence>
<keyword evidence="3 5" id="KW-1133">Transmembrane helix</keyword>
<dbReference type="OMA" id="WIIESTH"/>
<feature type="transmembrane region" description="Helical" evidence="5">
    <location>
        <begin position="124"/>
        <end position="145"/>
    </location>
</feature>
<feature type="transmembrane region" description="Helical" evidence="5">
    <location>
        <begin position="51"/>
        <end position="69"/>
    </location>
</feature>
<keyword evidence="8" id="KW-1185">Reference proteome</keyword>
<feature type="transmembrane region" description="Helical" evidence="5">
    <location>
        <begin position="174"/>
        <end position="200"/>
    </location>
</feature>
<dbReference type="SUPFAM" id="SSF81324">
    <property type="entry name" value="Voltage-gated potassium channels"/>
    <property type="match status" value="2"/>
</dbReference>
<name>C1N2D2_MICPC</name>
<dbReference type="InterPro" id="IPR005821">
    <property type="entry name" value="Ion_trans_dom"/>
</dbReference>
<feature type="transmembrane region" description="Helical" evidence="5">
    <location>
        <begin position="484"/>
        <end position="509"/>
    </location>
</feature>
<feature type="transmembrane region" description="Helical" evidence="5">
    <location>
        <begin position="248"/>
        <end position="269"/>
    </location>
</feature>
<dbReference type="eggNOG" id="KOG2301">
    <property type="taxonomic scope" value="Eukaryota"/>
</dbReference>
<feature type="transmembrane region" description="Helical" evidence="5">
    <location>
        <begin position="372"/>
        <end position="391"/>
    </location>
</feature>
<comment type="subcellular location">
    <subcellularLocation>
        <location evidence="1">Membrane</location>
        <topology evidence="1">Multi-pass membrane protein</topology>
    </subcellularLocation>
</comment>
<feature type="transmembrane region" description="Helical" evidence="5">
    <location>
        <begin position="579"/>
        <end position="603"/>
    </location>
</feature>
<dbReference type="OrthoDB" id="416585at2759"/>
<dbReference type="RefSeq" id="XP_003062066.1">
    <property type="nucleotide sequence ID" value="XM_003062020.1"/>
</dbReference>
<evidence type="ECO:0000313" key="7">
    <source>
        <dbReference type="EMBL" id="EEH53778.1"/>
    </source>
</evidence>
<dbReference type="KEGG" id="mpp:MICPUCDRAFT_21004"/>
<evidence type="ECO:0000256" key="4">
    <source>
        <dbReference type="ARBA" id="ARBA00023136"/>
    </source>
</evidence>
<evidence type="ECO:0000256" key="5">
    <source>
        <dbReference type="SAM" id="Phobius"/>
    </source>
</evidence>
<dbReference type="Gene3D" id="1.10.287.70">
    <property type="match status" value="2"/>
</dbReference>
<evidence type="ECO:0000256" key="2">
    <source>
        <dbReference type="ARBA" id="ARBA00022692"/>
    </source>
</evidence>
<dbReference type="GO" id="GO:0001518">
    <property type="term" value="C:voltage-gated sodium channel complex"/>
    <property type="evidence" value="ECO:0007669"/>
    <property type="project" value="TreeGrafter"/>
</dbReference>
<dbReference type="GeneID" id="9687300"/>
<keyword evidence="2 5" id="KW-0812">Transmembrane</keyword>
<dbReference type="GO" id="GO:0005248">
    <property type="term" value="F:voltage-gated sodium channel activity"/>
    <property type="evidence" value="ECO:0007669"/>
    <property type="project" value="TreeGrafter"/>
</dbReference>
<dbReference type="Proteomes" id="UP000001876">
    <property type="component" value="Unassembled WGS sequence"/>
</dbReference>
<feature type="transmembrane region" description="Helical" evidence="5">
    <location>
        <begin position="440"/>
        <end position="463"/>
    </location>
</feature>
<dbReference type="InterPro" id="IPR027359">
    <property type="entry name" value="Volt_channel_dom_sf"/>
</dbReference>
<dbReference type="Gene3D" id="1.20.120.350">
    <property type="entry name" value="Voltage-gated potassium channels. Chain C"/>
    <property type="match status" value="2"/>
</dbReference>
<evidence type="ECO:0000259" key="6">
    <source>
        <dbReference type="Pfam" id="PF00520"/>
    </source>
</evidence>
<accession>C1N2D2</accession>
<dbReference type="InterPro" id="IPR043203">
    <property type="entry name" value="VGCC_Ca_Na"/>
</dbReference>
<gene>
    <name evidence="7" type="ORF">MICPUCDRAFT_21004</name>
</gene>
<feature type="domain" description="Ion transport" evidence="6">
    <location>
        <begin position="49"/>
        <end position="320"/>
    </location>
</feature>
<proteinExistence type="predicted"/>
<feature type="non-terminal residue" evidence="7">
    <location>
        <position position="677"/>
    </location>
</feature>
<feature type="domain" description="Ion transport" evidence="6">
    <location>
        <begin position="370"/>
        <end position="613"/>
    </location>
</feature>
<protein>
    <submittedName>
        <fullName evidence="7">Voltage-gated ion channel superfamily</fullName>
    </submittedName>
</protein>
<feature type="transmembrane region" description="Helical" evidence="5">
    <location>
        <begin position="89"/>
        <end position="112"/>
    </location>
</feature>
<dbReference type="EMBL" id="GG663745">
    <property type="protein sequence ID" value="EEH53778.1"/>
    <property type="molecule type" value="Genomic_DNA"/>
</dbReference>
<dbReference type="STRING" id="564608.C1N2D2"/>
<feature type="transmembrane region" description="Helical" evidence="5">
    <location>
        <begin position="289"/>
        <end position="314"/>
    </location>
</feature>
<dbReference type="PANTHER" id="PTHR10037:SF62">
    <property type="entry name" value="SODIUM CHANNEL PROTEIN 60E"/>
    <property type="match status" value="1"/>
</dbReference>
<sequence length="677" mass="77428">MHRRRIAAEKREETLAAQLERSDGRWSWRQENARRWAVVKERCYEIQDHRYFNNFFLALIYVNTVLMAIEHHGMDEDLERGLAITNFVFTFFFTLEVTIKMIGLGIFAFGFPKYIRERTNQLDFFIVATTLLEIALTSVASHIGWVRSLRVLRAIRPLRALTKSSGMRLVLKSVALSIGAMVNVSVVVLMFFVVFGILGVQVFAGRFYRCNDPDVAHRRECVGEFYDVTSLDVVPREWSNAYLNFDNLYRALISLFVVSTLDGYGQIMFDALDVTGVDEQPKQDNNPAAFLFFLAFIVLCAFSLLNLYVGVIFYQFSRIRMLSQTSSIDLTEEQKEWAEMCKSVLRMQPLKVLPPPKQLWRKLPFSIISHRYFDPGIMVAIIGSVLVMATSRHDESAEETEAKENVNVAFTAVFIAECGLKIAAMGFREYWSSNWNKFDFFIVCSSIVDLCVGFLSTSFARLIRLFRLSRMFRLIKSLKGLKSLFETLIVSLPAFWNVGALVLLLFFIYSYLGVWTFGKTIRGDSLNEHANFETFQMAMLTLFRVATNDEWVGLMRDCSVTPGSSRCTLADENCGSWSAYPFFISFVVIVSMIMLNLFTAVIIENFENMQDHEEWKLSPNVLEGYVESFREFDDGSGTISGLDLERLLRKIPPPLGLGHGTSRVISVHFIKSLNVPL</sequence>
<dbReference type="Gene3D" id="1.10.238.10">
    <property type="entry name" value="EF-hand"/>
    <property type="match status" value="1"/>
</dbReference>
<dbReference type="Pfam" id="PF00520">
    <property type="entry name" value="Ion_trans"/>
    <property type="match status" value="2"/>
</dbReference>
<dbReference type="AlphaFoldDB" id="C1N2D2"/>
<keyword evidence="4 5" id="KW-0472">Membrane</keyword>
<evidence type="ECO:0000313" key="8">
    <source>
        <dbReference type="Proteomes" id="UP000001876"/>
    </source>
</evidence>
<dbReference type="PANTHER" id="PTHR10037">
    <property type="entry name" value="VOLTAGE-GATED CATION CHANNEL CALCIUM AND SODIUM"/>
    <property type="match status" value="1"/>
</dbReference>
<reference evidence="7 8" key="1">
    <citation type="journal article" date="2009" name="Science">
        <title>Green evolution and dynamic adaptations revealed by genomes of the marine picoeukaryotes Micromonas.</title>
        <authorList>
            <person name="Worden A.Z."/>
            <person name="Lee J.H."/>
            <person name="Mock T."/>
            <person name="Rouze P."/>
            <person name="Simmons M.P."/>
            <person name="Aerts A.L."/>
            <person name="Allen A.E."/>
            <person name="Cuvelier M.L."/>
            <person name="Derelle E."/>
            <person name="Everett M.V."/>
            <person name="Foulon E."/>
            <person name="Grimwood J."/>
            <person name="Gundlach H."/>
            <person name="Henrissat B."/>
            <person name="Napoli C."/>
            <person name="McDonald S.M."/>
            <person name="Parker M.S."/>
            <person name="Rombauts S."/>
            <person name="Salamov A."/>
            <person name="Von Dassow P."/>
            <person name="Badger J.H."/>
            <person name="Coutinho P.M."/>
            <person name="Demir E."/>
            <person name="Dubchak I."/>
            <person name="Gentemann C."/>
            <person name="Eikrem W."/>
            <person name="Gready J.E."/>
            <person name="John U."/>
            <person name="Lanier W."/>
            <person name="Lindquist E.A."/>
            <person name="Lucas S."/>
            <person name="Mayer K.F."/>
            <person name="Moreau H."/>
            <person name="Not F."/>
            <person name="Otillar R."/>
            <person name="Panaud O."/>
            <person name="Pangilinan J."/>
            <person name="Paulsen I."/>
            <person name="Piegu B."/>
            <person name="Poliakov A."/>
            <person name="Robbens S."/>
            <person name="Schmutz J."/>
            <person name="Toulza E."/>
            <person name="Wyss T."/>
            <person name="Zelensky A."/>
            <person name="Zhou K."/>
            <person name="Armbrust E.V."/>
            <person name="Bhattacharya D."/>
            <person name="Goodenough U.W."/>
            <person name="Van de Peer Y."/>
            <person name="Grigoriev I.V."/>
        </authorList>
    </citation>
    <scope>NUCLEOTIDE SEQUENCE [LARGE SCALE GENOMIC DNA]</scope>
    <source>
        <strain evidence="7 8">CCMP1545</strain>
    </source>
</reference>